<dbReference type="PANTHER" id="PTHR47691:SF3">
    <property type="entry name" value="HTH-TYPE TRANSCRIPTIONAL REGULATOR RV0890C-RELATED"/>
    <property type="match status" value="1"/>
</dbReference>
<proteinExistence type="predicted"/>
<reference evidence="1" key="1">
    <citation type="submission" date="2013-08" db="EMBL/GenBank/DDBJ databases">
        <authorList>
            <person name="Mendez C."/>
            <person name="Richter M."/>
            <person name="Ferrer M."/>
            <person name="Sanchez J."/>
        </authorList>
    </citation>
    <scope>NUCLEOTIDE SEQUENCE</scope>
</reference>
<sequence length="76" mass="8141">MPLRGYRFAGEVTVVGAERPPGSDADERATIPTNLPAVVSDFIGREAELITVRELLRHNRLVTLVGTGGIGKTRLG</sequence>
<dbReference type="EMBL" id="AUZX01016024">
    <property type="protein sequence ID" value="EQD27411.1"/>
    <property type="molecule type" value="Genomic_DNA"/>
</dbReference>
<dbReference type="AlphaFoldDB" id="T0XX79"/>
<organism evidence="1">
    <name type="scientific">mine drainage metagenome</name>
    <dbReference type="NCBI Taxonomy" id="410659"/>
    <lineage>
        <taxon>unclassified sequences</taxon>
        <taxon>metagenomes</taxon>
        <taxon>ecological metagenomes</taxon>
    </lineage>
</organism>
<dbReference type="Gene3D" id="3.40.50.300">
    <property type="entry name" value="P-loop containing nucleotide triphosphate hydrolases"/>
    <property type="match status" value="1"/>
</dbReference>
<dbReference type="InterPro" id="IPR027417">
    <property type="entry name" value="P-loop_NTPase"/>
</dbReference>
<dbReference type="SUPFAM" id="SSF52540">
    <property type="entry name" value="P-loop containing nucleoside triphosphate hydrolases"/>
    <property type="match status" value="1"/>
</dbReference>
<accession>T0XX79</accession>
<protein>
    <submittedName>
        <fullName evidence="1">Uncharacterized protein</fullName>
    </submittedName>
</protein>
<gene>
    <name evidence="1" type="ORF">B1A_21675</name>
</gene>
<reference evidence="1" key="2">
    <citation type="journal article" date="2014" name="ISME J.">
        <title>Microbial stratification in low pH oxic and suboxic macroscopic growths along an acid mine drainage.</title>
        <authorList>
            <person name="Mendez-Garcia C."/>
            <person name="Mesa V."/>
            <person name="Sprenger R.R."/>
            <person name="Richter M."/>
            <person name="Diez M.S."/>
            <person name="Solano J."/>
            <person name="Bargiela R."/>
            <person name="Golyshina O.V."/>
            <person name="Manteca A."/>
            <person name="Ramos J.L."/>
            <person name="Gallego J.R."/>
            <person name="Llorente I."/>
            <person name="Martins Dos Santos V.A."/>
            <person name="Jensen O.N."/>
            <person name="Pelaez A.I."/>
            <person name="Sanchez J."/>
            <person name="Ferrer M."/>
        </authorList>
    </citation>
    <scope>NUCLEOTIDE SEQUENCE</scope>
</reference>
<dbReference type="PANTHER" id="PTHR47691">
    <property type="entry name" value="REGULATOR-RELATED"/>
    <property type="match status" value="1"/>
</dbReference>
<evidence type="ECO:0000313" key="1">
    <source>
        <dbReference type="EMBL" id="EQD27411.1"/>
    </source>
</evidence>
<feature type="non-terminal residue" evidence="1">
    <location>
        <position position="76"/>
    </location>
</feature>
<comment type="caution">
    <text evidence="1">The sequence shown here is derived from an EMBL/GenBank/DDBJ whole genome shotgun (WGS) entry which is preliminary data.</text>
</comment>
<name>T0XX79_9ZZZZ</name>